<dbReference type="CDD" id="cd07185">
    <property type="entry name" value="OmpA_C-like"/>
    <property type="match status" value="1"/>
</dbReference>
<gene>
    <name evidence="5" type="ORF">ACU52_00680</name>
</gene>
<reference evidence="5 6" key="1">
    <citation type="submission" date="2015-06" db="EMBL/GenBank/DDBJ databases">
        <title>Prevotella sp. 109, sp. nov., a novel member of the family Prevotellaceae isolated from human faeces.</title>
        <authorList>
            <person name="Shkoporov A.N."/>
            <person name="Chaplin A.V."/>
            <person name="Kafarskaia L.I."/>
            <person name="Efimov B.A."/>
        </authorList>
    </citation>
    <scope>NUCLEOTIDE SEQUENCE [LARGE SCALE GENOMIC DNA]</scope>
    <source>
        <strain evidence="5 6">109</strain>
    </source>
</reference>
<dbReference type="PROSITE" id="PS51123">
    <property type="entry name" value="OMPA_2"/>
    <property type="match status" value="1"/>
</dbReference>
<dbReference type="AlphaFoldDB" id="A0A8E1QZT5"/>
<sequence length="401" mass="43976">MIKRTIAAAIVVLAAGSAFAQAEQKTSSTEYVEYSSSKYKVETNGFWSNWFVSVGAGGQVYFGDHDRQASFGDRISPALDVAVGKWFSPSIGVRLMYSGLSVKGATQKGSLAHSTGEDVPGKGGNGYWLEKQKFNYFNFHADVLFNLSNMICGYNEKRLYNLSAYGGLGVMHVSEEPSATDISAHFGLLNTFRLCSALDLNLDLRGTLVNDEFDGEGGGRGGEGMFTVAVGLTYKFKPRGWERSKVVTRTVYNNDEINAMREQLNRMSEENARLQEALNQNDKEKAETIVKQITSANLIVFPIGKSTLSNQARVNLGMLAEVIKQGDPSTVYTITGYADAGTGTKAGNERLSKKRAEAVYNCLVKEFGVNKSQLQIDYKGGVDNMFYDDPRMSRAVITKTK</sequence>
<dbReference type="InterPro" id="IPR050330">
    <property type="entry name" value="Bact_OuterMem_StrucFunc"/>
</dbReference>
<dbReference type="InterPro" id="IPR006665">
    <property type="entry name" value="OmpA-like"/>
</dbReference>
<comment type="caution">
    <text evidence="5">The sequence shown here is derived from an EMBL/GenBank/DDBJ whole genome shotgun (WGS) entry which is preliminary data.</text>
</comment>
<protein>
    <submittedName>
        <fullName evidence="5">Major outer membrane protein OmpA</fullName>
    </submittedName>
</protein>
<dbReference type="SUPFAM" id="SSF103088">
    <property type="entry name" value="OmpA-like"/>
    <property type="match status" value="1"/>
</dbReference>
<evidence type="ECO:0000313" key="6">
    <source>
        <dbReference type="Proteomes" id="UP000036951"/>
    </source>
</evidence>
<dbReference type="Pfam" id="PF00691">
    <property type="entry name" value="OmpA"/>
    <property type="match status" value="1"/>
</dbReference>
<keyword evidence="2" id="KW-0175">Coiled coil</keyword>
<dbReference type="EMBL" id="LFQU01000001">
    <property type="protein sequence ID" value="KOO69703.1"/>
    <property type="molecule type" value="Genomic_DNA"/>
</dbReference>
<dbReference type="PANTHER" id="PTHR30329">
    <property type="entry name" value="STATOR ELEMENT OF FLAGELLAR MOTOR COMPLEX"/>
    <property type="match status" value="1"/>
</dbReference>
<keyword evidence="6" id="KW-1185">Reference proteome</keyword>
<evidence type="ECO:0000256" key="3">
    <source>
        <dbReference type="SAM" id="SignalP"/>
    </source>
</evidence>
<evidence type="ECO:0000259" key="4">
    <source>
        <dbReference type="PROSITE" id="PS51123"/>
    </source>
</evidence>
<organism evidence="5 6">
    <name type="scientific">Xylanibacter rarus</name>
    <dbReference type="NCBI Taxonomy" id="1676614"/>
    <lineage>
        <taxon>Bacteria</taxon>
        <taxon>Pseudomonadati</taxon>
        <taxon>Bacteroidota</taxon>
        <taxon>Bacteroidia</taxon>
        <taxon>Bacteroidales</taxon>
        <taxon>Prevotellaceae</taxon>
        <taxon>Xylanibacter</taxon>
    </lineage>
</organism>
<name>A0A8E1QZT5_9BACT</name>
<dbReference type="PANTHER" id="PTHR30329:SF21">
    <property type="entry name" value="LIPOPROTEIN YIAD-RELATED"/>
    <property type="match status" value="1"/>
</dbReference>
<dbReference type="GO" id="GO:0016020">
    <property type="term" value="C:membrane"/>
    <property type="evidence" value="ECO:0007669"/>
    <property type="project" value="UniProtKB-UniRule"/>
</dbReference>
<dbReference type="Gene3D" id="3.30.1330.60">
    <property type="entry name" value="OmpA-like domain"/>
    <property type="match status" value="1"/>
</dbReference>
<keyword evidence="3" id="KW-0732">Signal</keyword>
<evidence type="ECO:0000256" key="2">
    <source>
        <dbReference type="SAM" id="Coils"/>
    </source>
</evidence>
<proteinExistence type="predicted"/>
<accession>A0A8E1QZT5</accession>
<dbReference type="Proteomes" id="UP000036951">
    <property type="component" value="Unassembled WGS sequence"/>
</dbReference>
<dbReference type="RefSeq" id="WP_053397369.1">
    <property type="nucleotide sequence ID" value="NZ_DBGCYH010000059.1"/>
</dbReference>
<dbReference type="OrthoDB" id="1453138at2"/>
<feature type="signal peptide" evidence="3">
    <location>
        <begin position="1"/>
        <end position="20"/>
    </location>
</feature>
<feature type="coiled-coil region" evidence="2">
    <location>
        <begin position="257"/>
        <end position="287"/>
    </location>
</feature>
<feature type="chain" id="PRO_5034415084" evidence="3">
    <location>
        <begin position="21"/>
        <end position="401"/>
    </location>
</feature>
<evidence type="ECO:0000256" key="1">
    <source>
        <dbReference type="PROSITE-ProRule" id="PRU00473"/>
    </source>
</evidence>
<evidence type="ECO:0000313" key="5">
    <source>
        <dbReference type="EMBL" id="KOO69703.1"/>
    </source>
</evidence>
<dbReference type="InterPro" id="IPR036737">
    <property type="entry name" value="OmpA-like_sf"/>
</dbReference>
<keyword evidence="1" id="KW-0472">Membrane</keyword>
<feature type="domain" description="OmpA-like" evidence="4">
    <location>
        <begin position="288"/>
        <end position="401"/>
    </location>
</feature>